<dbReference type="EMBL" id="BQMJ01000047">
    <property type="protein sequence ID" value="GJQ13745.1"/>
    <property type="molecule type" value="Genomic_DNA"/>
</dbReference>
<sequence length="319" mass="36454">MNIPTSAFVLSSSNSFKLWKTPDAHKHKCSPSCIPVFSGRFHGCRVERILLGCPPTKRRKFLNCNMKTTESGDKSSFYKRPSKALSYGGGFFVPGLEGPLLERVIGGILLFAFFLNIFTTREWDLHFRISLLIGFLAILLWLYLQFRHAAYDSIVESKLTGTASTRTRRKVIDTSFSSSIEAELNCLFDVLENFYRVEYLAIYREAEPFTVVPVSVTVGILVKDIAELLYKNVNKALHFSTSPPWQPELLCFLPNGFETGDIGFWLYPFFCPSLDRHFTFVVCYEGTQRFSSENGKWLIEWVKNRLIPYLDSSQSPGIR</sequence>
<name>A0A9C7Q0D5_9RHOD</name>
<keyword evidence="3" id="KW-1185">Reference proteome</keyword>
<dbReference type="AlphaFoldDB" id="A0A9C7Q0D5"/>
<reference evidence="2" key="1">
    <citation type="journal article" date="2022" name="Proc. Natl. Acad. Sci. U.S.A.">
        <title>Life cycle and functional genomics of the unicellular red alga Galdieria for elucidating algal and plant evolution and industrial use.</title>
        <authorList>
            <person name="Hirooka S."/>
            <person name="Itabashi T."/>
            <person name="Ichinose T.M."/>
            <person name="Onuma R."/>
            <person name="Fujiwara T."/>
            <person name="Yamashita S."/>
            <person name="Jong L.W."/>
            <person name="Tomita R."/>
            <person name="Iwane A.H."/>
            <person name="Miyagishima S.Y."/>
        </authorList>
    </citation>
    <scope>NUCLEOTIDE SEQUENCE</scope>
    <source>
        <strain evidence="2">NBRC 102759</strain>
    </source>
</reference>
<protein>
    <submittedName>
        <fullName evidence="2">Uncharacterized protein</fullName>
    </submittedName>
</protein>
<keyword evidence="1" id="KW-0812">Transmembrane</keyword>
<feature type="transmembrane region" description="Helical" evidence="1">
    <location>
        <begin position="100"/>
        <end position="119"/>
    </location>
</feature>
<evidence type="ECO:0000313" key="2">
    <source>
        <dbReference type="EMBL" id="GJQ13745.1"/>
    </source>
</evidence>
<proteinExistence type="predicted"/>
<feature type="transmembrane region" description="Helical" evidence="1">
    <location>
        <begin position="125"/>
        <end position="144"/>
    </location>
</feature>
<evidence type="ECO:0000256" key="1">
    <source>
        <dbReference type="SAM" id="Phobius"/>
    </source>
</evidence>
<dbReference type="Proteomes" id="UP001061958">
    <property type="component" value="Unassembled WGS sequence"/>
</dbReference>
<keyword evidence="1" id="KW-1133">Transmembrane helix</keyword>
<organism evidence="2 3">
    <name type="scientific">Galdieria partita</name>
    <dbReference type="NCBI Taxonomy" id="83374"/>
    <lineage>
        <taxon>Eukaryota</taxon>
        <taxon>Rhodophyta</taxon>
        <taxon>Bangiophyceae</taxon>
        <taxon>Galdieriales</taxon>
        <taxon>Galdieriaceae</taxon>
        <taxon>Galdieria</taxon>
    </lineage>
</organism>
<evidence type="ECO:0000313" key="3">
    <source>
        <dbReference type="Proteomes" id="UP001061958"/>
    </source>
</evidence>
<gene>
    <name evidence="2" type="ORF">GpartN1_g5536.t1</name>
</gene>
<dbReference type="OrthoDB" id="4181at2759"/>
<reference evidence="2" key="2">
    <citation type="submission" date="2022-01" db="EMBL/GenBank/DDBJ databases">
        <authorList>
            <person name="Hirooka S."/>
            <person name="Miyagishima S.Y."/>
        </authorList>
    </citation>
    <scope>NUCLEOTIDE SEQUENCE</scope>
    <source>
        <strain evidence="2">NBRC 102759</strain>
    </source>
</reference>
<keyword evidence="1" id="KW-0472">Membrane</keyword>
<comment type="caution">
    <text evidence="2">The sequence shown here is derived from an EMBL/GenBank/DDBJ whole genome shotgun (WGS) entry which is preliminary data.</text>
</comment>
<accession>A0A9C7Q0D5</accession>